<organism evidence="2 3">
    <name type="scientific">Blumeria graminis f. sp. triticale</name>
    <dbReference type="NCBI Taxonomy" id="1689686"/>
    <lineage>
        <taxon>Eukaryota</taxon>
        <taxon>Fungi</taxon>
        <taxon>Dikarya</taxon>
        <taxon>Ascomycota</taxon>
        <taxon>Pezizomycotina</taxon>
        <taxon>Leotiomycetes</taxon>
        <taxon>Erysiphales</taxon>
        <taxon>Erysiphaceae</taxon>
        <taxon>Blumeria</taxon>
    </lineage>
</organism>
<sequence>MPKKTFTTVTPLPAGVSREIVIQTLQDHLEMIDLNPAHCSRFRILTPTSATPEEFHCAWYRITDRITMCPGFPQKTISFNACFHDLANGSQIHCYAPMGLDIKQKWTVGGNAPGEPIQPTEIGIGAPVTGLYIREDVELRCNFLAAKFVRRTLKSALKVLVARLLVKAQLLEAAGSNQRLRIAQAIGGSNNDAYKYSEYRNSEYRNSEYRNSEYRNGEYRNSGYGYSSPPISPTLVSPMSTRSVESRFPLHMENITSTHFPTPSNREPESRYQIKHSYKPELCISPTENMMPVELP</sequence>
<dbReference type="InterPro" id="IPR055481">
    <property type="entry name" value="DUF7053"/>
</dbReference>
<gene>
    <name evidence="2" type="ORF">BGTH12_LOCUS3847</name>
</gene>
<evidence type="ECO:0000259" key="1">
    <source>
        <dbReference type="Pfam" id="PF23155"/>
    </source>
</evidence>
<proteinExistence type="predicted"/>
<reference evidence="2" key="1">
    <citation type="submission" date="2020-10" db="EMBL/GenBank/DDBJ databases">
        <authorList>
            <person name="Muller C M."/>
        </authorList>
    </citation>
    <scope>NUCLEOTIDE SEQUENCE</scope>
    <source>
        <strain evidence="2">THUN-12</strain>
    </source>
</reference>
<dbReference type="EMBL" id="CAJHIT010000006">
    <property type="protein sequence ID" value="CAD6502489.1"/>
    <property type="molecule type" value="Genomic_DNA"/>
</dbReference>
<dbReference type="Pfam" id="PF23155">
    <property type="entry name" value="DUF7053"/>
    <property type="match status" value="1"/>
</dbReference>
<dbReference type="AlphaFoldDB" id="A0A9W4D1M1"/>
<dbReference type="PANTHER" id="PTHR38117:SF2">
    <property type="entry name" value="NACHT AND WD40 DOMAIN PROTEIN"/>
    <property type="match status" value="1"/>
</dbReference>
<accession>A0A9W4D1M1</accession>
<dbReference type="Proteomes" id="UP000683417">
    <property type="component" value="Unassembled WGS sequence"/>
</dbReference>
<comment type="caution">
    <text evidence="2">The sequence shown here is derived from an EMBL/GenBank/DDBJ whole genome shotgun (WGS) entry which is preliminary data.</text>
</comment>
<evidence type="ECO:0000313" key="2">
    <source>
        <dbReference type="EMBL" id="CAD6502489.1"/>
    </source>
</evidence>
<feature type="domain" description="DUF7053" evidence="1">
    <location>
        <begin position="3"/>
        <end position="169"/>
    </location>
</feature>
<evidence type="ECO:0000313" key="3">
    <source>
        <dbReference type="Proteomes" id="UP000683417"/>
    </source>
</evidence>
<name>A0A9W4D1M1_BLUGR</name>
<protein>
    <submittedName>
        <fullName evidence="2">BgTH12-05081</fullName>
    </submittedName>
</protein>
<dbReference type="PANTHER" id="PTHR38117">
    <property type="entry name" value="NACHT AND WD40 DOMAIN PROTEIN"/>
    <property type="match status" value="1"/>
</dbReference>